<sequence>MIPIGSFLGGLIVQHFGSSMAVALEGIAEVLTAVFYLLIFNKNKE</sequence>
<organism evidence="2 3">
    <name type="scientific">Lactobacillus amylolyticus DSM 11664</name>
    <dbReference type="NCBI Taxonomy" id="585524"/>
    <lineage>
        <taxon>Bacteria</taxon>
        <taxon>Bacillati</taxon>
        <taxon>Bacillota</taxon>
        <taxon>Bacilli</taxon>
        <taxon>Lactobacillales</taxon>
        <taxon>Lactobacillaceae</taxon>
        <taxon>Lactobacillus</taxon>
    </lineage>
</organism>
<evidence type="ECO:0000313" key="2">
    <source>
        <dbReference type="EMBL" id="EFG55227.1"/>
    </source>
</evidence>
<accession>D4YU81</accession>
<keyword evidence="3" id="KW-1185">Reference proteome</keyword>
<evidence type="ECO:0000313" key="3">
    <source>
        <dbReference type="Proteomes" id="UP000004069"/>
    </source>
</evidence>
<dbReference type="AlphaFoldDB" id="D4YU81"/>
<gene>
    <name evidence="2" type="ORF">HMPREF0493_1092</name>
</gene>
<keyword evidence="1" id="KW-1133">Transmembrane helix</keyword>
<protein>
    <submittedName>
        <fullName evidence="2">Uncharacterized protein</fullName>
    </submittedName>
</protein>
<evidence type="ECO:0000256" key="1">
    <source>
        <dbReference type="SAM" id="Phobius"/>
    </source>
</evidence>
<proteinExistence type="predicted"/>
<keyword evidence="1" id="KW-0812">Transmembrane</keyword>
<keyword evidence="1" id="KW-0472">Membrane</keyword>
<feature type="transmembrane region" description="Helical" evidence="1">
    <location>
        <begin position="20"/>
        <end position="40"/>
    </location>
</feature>
<name>D4YU81_9LACO</name>
<dbReference type="EMBL" id="ADNY01000042">
    <property type="protein sequence ID" value="EFG55227.1"/>
    <property type="molecule type" value="Genomic_DNA"/>
</dbReference>
<comment type="caution">
    <text evidence="2">The sequence shown here is derived from an EMBL/GenBank/DDBJ whole genome shotgun (WGS) entry which is preliminary data.</text>
</comment>
<dbReference type="Proteomes" id="UP000004069">
    <property type="component" value="Unassembled WGS sequence"/>
</dbReference>
<reference evidence="2 3" key="1">
    <citation type="submission" date="2010-04" db="EMBL/GenBank/DDBJ databases">
        <authorList>
            <person name="Muzny D."/>
            <person name="Qin X."/>
            <person name="Deng J."/>
            <person name="Jiang H."/>
            <person name="Liu Y."/>
            <person name="Qu J."/>
            <person name="Song X.-Z."/>
            <person name="Zhang L."/>
            <person name="Thornton R."/>
            <person name="Coyle M."/>
            <person name="Francisco L."/>
            <person name="Jackson L."/>
            <person name="Javaid M."/>
            <person name="Korchina V."/>
            <person name="Kovar C."/>
            <person name="Mata R."/>
            <person name="Mathew T."/>
            <person name="Ngo R."/>
            <person name="Nguyen L."/>
            <person name="Nguyen N."/>
            <person name="Okwuonu G."/>
            <person name="Ongeri F."/>
            <person name="Pham C."/>
            <person name="Simmons D."/>
            <person name="Wilczek-Boney K."/>
            <person name="Hale W."/>
            <person name="Jakkamsetti A."/>
            <person name="Pham P."/>
            <person name="Ruth R."/>
            <person name="San Lucas F."/>
            <person name="Warren J."/>
            <person name="Zhang J."/>
            <person name="Zhao Z."/>
            <person name="Zhou C."/>
            <person name="Zhu D."/>
            <person name="Lee S."/>
            <person name="Bess C."/>
            <person name="Blankenburg K."/>
            <person name="Forbes L."/>
            <person name="Fu Q."/>
            <person name="Gubbala S."/>
            <person name="Hirani K."/>
            <person name="Jayaseelan J.C."/>
            <person name="Lara F."/>
            <person name="Munidasa M."/>
            <person name="Palculict T."/>
            <person name="Patil S."/>
            <person name="Pu L.-L."/>
            <person name="Saada N."/>
            <person name="Tang L."/>
            <person name="Weissenberger G."/>
            <person name="Zhu Y."/>
            <person name="Hemphill L."/>
            <person name="Shang Y."/>
            <person name="Youmans B."/>
            <person name="Ayvaz T."/>
            <person name="Ross M."/>
            <person name="Santibanez J."/>
            <person name="Aqrawi P."/>
            <person name="Gross S."/>
            <person name="Joshi V."/>
            <person name="Fowler G."/>
            <person name="Nazareth L."/>
            <person name="Reid J."/>
            <person name="Worley K."/>
            <person name="Petrosino J."/>
            <person name="Highlander S."/>
            <person name="Gibbs R."/>
        </authorList>
    </citation>
    <scope>NUCLEOTIDE SEQUENCE [LARGE SCALE GENOMIC DNA]</scope>
    <source>
        <strain evidence="2 3">DSM 11664</strain>
    </source>
</reference>